<evidence type="ECO:0000313" key="6">
    <source>
        <dbReference type="EMBL" id="MBB5492955.1"/>
    </source>
</evidence>
<gene>
    <name evidence="6" type="ORF">HNR07_004092</name>
</gene>
<evidence type="ECO:0000313" key="7">
    <source>
        <dbReference type="Proteomes" id="UP000579647"/>
    </source>
</evidence>
<dbReference type="SUPFAM" id="SSF46689">
    <property type="entry name" value="Homeodomain-like"/>
    <property type="match status" value="1"/>
</dbReference>
<dbReference type="PRINTS" id="PR00455">
    <property type="entry name" value="HTHTETR"/>
</dbReference>
<dbReference type="RefSeq" id="WP_184366300.1">
    <property type="nucleotide sequence ID" value="NZ_BAAAKM010000032.1"/>
</dbReference>
<dbReference type="AlphaFoldDB" id="A0A840WMD2"/>
<keyword evidence="1" id="KW-0805">Transcription regulation</keyword>
<dbReference type="InterPro" id="IPR001647">
    <property type="entry name" value="HTH_TetR"/>
</dbReference>
<sequence>MAEQRRTPATDRREALKARHRRAIVDAAAELMTEIGGTDFTVDQLAARADVSRRTVFNHFKTLDDITLEVFREMLGAVLDNVDANLASAGEGALMFDRLAAALRATDLVTPIAEFTRIFESEGCGPAQIFDLGDHRPNPRQAVLFERAISDLGGRIAATTLHHHPSADPFEVDLMCGALVGGSLAVVRRWALATGGTDTAESRRVWAELLDRMIGTYRTGFGALGSDTGTS</sequence>
<dbReference type="InterPro" id="IPR009057">
    <property type="entry name" value="Homeodomain-like_sf"/>
</dbReference>
<dbReference type="Proteomes" id="UP000579647">
    <property type="component" value="Unassembled WGS sequence"/>
</dbReference>
<proteinExistence type="predicted"/>
<evidence type="ECO:0000256" key="2">
    <source>
        <dbReference type="ARBA" id="ARBA00023125"/>
    </source>
</evidence>
<dbReference type="Gene3D" id="1.10.357.10">
    <property type="entry name" value="Tetracycline Repressor, domain 2"/>
    <property type="match status" value="1"/>
</dbReference>
<dbReference type="GO" id="GO:0003700">
    <property type="term" value="F:DNA-binding transcription factor activity"/>
    <property type="evidence" value="ECO:0007669"/>
    <property type="project" value="TreeGrafter"/>
</dbReference>
<organism evidence="6 7">
    <name type="scientific">Nocardiopsis metallicus</name>
    <dbReference type="NCBI Taxonomy" id="179819"/>
    <lineage>
        <taxon>Bacteria</taxon>
        <taxon>Bacillati</taxon>
        <taxon>Actinomycetota</taxon>
        <taxon>Actinomycetes</taxon>
        <taxon>Streptosporangiales</taxon>
        <taxon>Nocardiopsidaceae</taxon>
        <taxon>Nocardiopsis</taxon>
    </lineage>
</organism>
<dbReference type="InterPro" id="IPR050109">
    <property type="entry name" value="HTH-type_TetR-like_transc_reg"/>
</dbReference>
<reference evidence="6 7" key="1">
    <citation type="submission" date="2020-08" db="EMBL/GenBank/DDBJ databases">
        <title>Sequencing the genomes of 1000 actinobacteria strains.</title>
        <authorList>
            <person name="Klenk H.-P."/>
        </authorList>
    </citation>
    <scope>NUCLEOTIDE SEQUENCE [LARGE SCALE GENOMIC DNA]</scope>
    <source>
        <strain evidence="6 7">DSM 44598</strain>
    </source>
</reference>
<dbReference type="PROSITE" id="PS50977">
    <property type="entry name" value="HTH_TETR_2"/>
    <property type="match status" value="1"/>
</dbReference>
<dbReference type="PANTHER" id="PTHR30055">
    <property type="entry name" value="HTH-TYPE TRANSCRIPTIONAL REGULATOR RUTR"/>
    <property type="match status" value="1"/>
</dbReference>
<evidence type="ECO:0000256" key="3">
    <source>
        <dbReference type="ARBA" id="ARBA00023163"/>
    </source>
</evidence>
<keyword evidence="3" id="KW-0804">Transcription</keyword>
<feature type="DNA-binding region" description="H-T-H motif" evidence="4">
    <location>
        <begin position="41"/>
        <end position="60"/>
    </location>
</feature>
<keyword evidence="2 4" id="KW-0238">DNA-binding</keyword>
<keyword evidence="7" id="KW-1185">Reference proteome</keyword>
<dbReference type="GO" id="GO:0000976">
    <property type="term" value="F:transcription cis-regulatory region binding"/>
    <property type="evidence" value="ECO:0007669"/>
    <property type="project" value="TreeGrafter"/>
</dbReference>
<comment type="caution">
    <text evidence="6">The sequence shown here is derived from an EMBL/GenBank/DDBJ whole genome shotgun (WGS) entry which is preliminary data.</text>
</comment>
<name>A0A840WMD2_9ACTN</name>
<dbReference type="Pfam" id="PF00440">
    <property type="entry name" value="TetR_N"/>
    <property type="match status" value="1"/>
</dbReference>
<evidence type="ECO:0000259" key="5">
    <source>
        <dbReference type="PROSITE" id="PS50977"/>
    </source>
</evidence>
<dbReference type="PANTHER" id="PTHR30055:SF234">
    <property type="entry name" value="HTH-TYPE TRANSCRIPTIONAL REGULATOR BETI"/>
    <property type="match status" value="1"/>
</dbReference>
<dbReference type="EMBL" id="JACHDO010000001">
    <property type="protein sequence ID" value="MBB5492955.1"/>
    <property type="molecule type" value="Genomic_DNA"/>
</dbReference>
<evidence type="ECO:0000256" key="1">
    <source>
        <dbReference type="ARBA" id="ARBA00023015"/>
    </source>
</evidence>
<accession>A0A840WMD2</accession>
<protein>
    <submittedName>
        <fullName evidence="6">AcrR family transcriptional regulator</fullName>
    </submittedName>
</protein>
<evidence type="ECO:0000256" key="4">
    <source>
        <dbReference type="PROSITE-ProRule" id="PRU00335"/>
    </source>
</evidence>
<feature type="domain" description="HTH tetR-type" evidence="5">
    <location>
        <begin position="18"/>
        <end position="78"/>
    </location>
</feature>